<sequence>MKGKRKGKGQIIIIVMMILLMVASFVSMFQGYYVAAFVFFGILLAIMSFIGNRAATDNKVYLYTKNYKNNNRL</sequence>
<keyword evidence="3" id="KW-1185">Reference proteome</keyword>
<dbReference type="Proteomes" id="UP000279909">
    <property type="component" value="Unassembled WGS sequence"/>
</dbReference>
<feature type="transmembrane region" description="Helical" evidence="1">
    <location>
        <begin position="32"/>
        <end position="50"/>
    </location>
</feature>
<keyword evidence="1" id="KW-0812">Transmembrane</keyword>
<keyword evidence="1" id="KW-1133">Transmembrane helix</keyword>
<dbReference type="OrthoDB" id="2697454at2"/>
<proteinExistence type="predicted"/>
<dbReference type="AlphaFoldDB" id="A0A3M8H671"/>
<organism evidence="2 3">
    <name type="scientific">Lysinibacillus halotolerans</name>
    <dbReference type="NCBI Taxonomy" id="1368476"/>
    <lineage>
        <taxon>Bacteria</taxon>
        <taxon>Bacillati</taxon>
        <taxon>Bacillota</taxon>
        <taxon>Bacilli</taxon>
        <taxon>Bacillales</taxon>
        <taxon>Bacillaceae</taxon>
        <taxon>Lysinibacillus</taxon>
    </lineage>
</organism>
<name>A0A3M8H671_9BACI</name>
<dbReference type="EMBL" id="RHLQ01000035">
    <property type="protein sequence ID" value="RNC97893.1"/>
    <property type="molecule type" value="Genomic_DNA"/>
</dbReference>
<evidence type="ECO:0000256" key="1">
    <source>
        <dbReference type="SAM" id="Phobius"/>
    </source>
</evidence>
<dbReference type="RefSeq" id="WP_122972749.1">
    <property type="nucleotide sequence ID" value="NZ_RHLQ01000035.1"/>
</dbReference>
<comment type="caution">
    <text evidence="2">The sequence shown here is derived from an EMBL/GenBank/DDBJ whole genome shotgun (WGS) entry which is preliminary data.</text>
</comment>
<feature type="transmembrane region" description="Helical" evidence="1">
    <location>
        <begin position="9"/>
        <end position="26"/>
    </location>
</feature>
<evidence type="ECO:0000313" key="3">
    <source>
        <dbReference type="Proteomes" id="UP000279909"/>
    </source>
</evidence>
<gene>
    <name evidence="2" type="ORF">EC501_13060</name>
</gene>
<accession>A0A3M8H671</accession>
<keyword evidence="1" id="KW-0472">Membrane</keyword>
<reference evidence="2 3" key="1">
    <citation type="journal article" date="2014" name="Int. J. Syst. Evol. Microbiol.">
        <title>Lysinibacillus halotolerans sp. nov., isolated from saline-alkaline soil.</title>
        <authorList>
            <person name="Kong D."/>
            <person name="Wang Y."/>
            <person name="Zhao B."/>
            <person name="Li Y."/>
            <person name="Song J."/>
            <person name="Zhai Y."/>
            <person name="Zhang C."/>
            <person name="Wang H."/>
            <person name="Chen X."/>
            <person name="Zhao B."/>
            <person name="Ruan Z."/>
        </authorList>
    </citation>
    <scope>NUCLEOTIDE SEQUENCE [LARGE SCALE GENOMIC DNA]</scope>
    <source>
        <strain evidence="2 3">MCCC 1A12703</strain>
    </source>
</reference>
<evidence type="ECO:0000313" key="2">
    <source>
        <dbReference type="EMBL" id="RNC97893.1"/>
    </source>
</evidence>
<protein>
    <submittedName>
        <fullName evidence="2">Uncharacterized protein</fullName>
    </submittedName>
</protein>